<organism evidence="3 4">
    <name type="scientific">Ditylenchus dipsaci</name>
    <dbReference type="NCBI Taxonomy" id="166011"/>
    <lineage>
        <taxon>Eukaryota</taxon>
        <taxon>Metazoa</taxon>
        <taxon>Ecdysozoa</taxon>
        <taxon>Nematoda</taxon>
        <taxon>Chromadorea</taxon>
        <taxon>Rhabditida</taxon>
        <taxon>Tylenchina</taxon>
        <taxon>Tylenchomorpha</taxon>
        <taxon>Sphaerularioidea</taxon>
        <taxon>Anguinidae</taxon>
        <taxon>Anguininae</taxon>
        <taxon>Ditylenchus</taxon>
    </lineage>
</organism>
<keyword evidence="3" id="KW-1185">Reference proteome</keyword>
<evidence type="ECO:0000256" key="1">
    <source>
        <dbReference type="PROSITE-ProRule" id="PRU00529"/>
    </source>
</evidence>
<keyword evidence="1" id="KW-0694">RNA-binding</keyword>
<dbReference type="Gene3D" id="3.30.2300.10">
    <property type="entry name" value="THUMP superfamily"/>
    <property type="match status" value="1"/>
</dbReference>
<dbReference type="PANTHER" id="PTHR13452">
    <property type="entry name" value="THUMP DOMAIN CONTAINING PROTEIN 1-RELATED"/>
    <property type="match status" value="1"/>
</dbReference>
<accession>A0A915DSB6</accession>
<dbReference type="PANTHER" id="PTHR13452:SF10">
    <property type="entry name" value="THUMP DOMAIN-CONTAINING PROTEIN 1"/>
    <property type="match status" value="1"/>
</dbReference>
<proteinExistence type="predicted"/>
<dbReference type="WBParaSite" id="jg22627">
    <property type="protein sequence ID" value="jg22627"/>
    <property type="gene ID" value="jg22627"/>
</dbReference>
<feature type="domain" description="THUMP" evidence="2">
    <location>
        <begin position="129"/>
        <end position="241"/>
    </location>
</feature>
<name>A0A915DSB6_9BILA</name>
<dbReference type="CDD" id="cd11717">
    <property type="entry name" value="THUMP_THUMPD1_like"/>
    <property type="match status" value="1"/>
</dbReference>
<evidence type="ECO:0000313" key="4">
    <source>
        <dbReference type="WBParaSite" id="jg22627"/>
    </source>
</evidence>
<reference evidence="4" key="1">
    <citation type="submission" date="2022-11" db="UniProtKB">
        <authorList>
            <consortium name="WormBaseParasite"/>
        </authorList>
    </citation>
    <scope>IDENTIFICATION</scope>
</reference>
<sequence>MSHPYNRNYHQKGYGKRNTVQNATCGVFFTVDGEERRAVKEAMNILEIFSADLATGSSADPISTDHVADTIHKNDVSDELTTMCESSKGTSNTNDTRFRQLDTGVRNTMFFGSSLLSKDNIYKFVDMIVEDCQKNKRCRFLARILPVEETCTVNMDSISTSLKQIIRSHLYAFCAIHTDAPSYAVDFKQRNNDSLKRQEIIDLVTSTMAELSPDSKVNLTEADLVFGVNVVKRTTMLSCLRSYFQRNRFSIRIASEKDEKDAEVKAEDVVKDQE</sequence>
<dbReference type="InterPro" id="IPR040183">
    <property type="entry name" value="THUMPD1-like"/>
</dbReference>
<dbReference type="GO" id="GO:0006400">
    <property type="term" value="P:tRNA modification"/>
    <property type="evidence" value="ECO:0007669"/>
    <property type="project" value="InterPro"/>
</dbReference>
<dbReference type="InterPro" id="IPR004114">
    <property type="entry name" value="THUMP_dom"/>
</dbReference>
<dbReference type="GO" id="GO:0003723">
    <property type="term" value="F:RNA binding"/>
    <property type="evidence" value="ECO:0007669"/>
    <property type="project" value="UniProtKB-UniRule"/>
</dbReference>
<evidence type="ECO:0000313" key="3">
    <source>
        <dbReference type="Proteomes" id="UP000887574"/>
    </source>
</evidence>
<dbReference type="Pfam" id="PF02926">
    <property type="entry name" value="THUMP"/>
    <property type="match status" value="1"/>
</dbReference>
<evidence type="ECO:0000259" key="2">
    <source>
        <dbReference type="PROSITE" id="PS51165"/>
    </source>
</evidence>
<dbReference type="AlphaFoldDB" id="A0A915DSB6"/>
<dbReference type="PROSITE" id="PS51165">
    <property type="entry name" value="THUMP"/>
    <property type="match status" value="1"/>
</dbReference>
<dbReference type="SUPFAM" id="SSF143437">
    <property type="entry name" value="THUMP domain-like"/>
    <property type="match status" value="1"/>
</dbReference>
<protein>
    <submittedName>
        <fullName evidence="4">THUMP domain-containing protein</fullName>
    </submittedName>
</protein>
<dbReference type="Proteomes" id="UP000887574">
    <property type="component" value="Unplaced"/>
</dbReference>